<dbReference type="InterPro" id="IPR004643">
    <property type="entry name" value="Fe-S_L-Ser_bsu"/>
</dbReference>
<evidence type="ECO:0000256" key="11">
    <source>
        <dbReference type="PIRNR" id="PIRNR036692"/>
    </source>
</evidence>
<keyword evidence="8 11" id="KW-0411">Iron-sulfur</keyword>
<dbReference type="InterPro" id="IPR029009">
    <property type="entry name" value="ASB_dom_sf"/>
</dbReference>
<dbReference type="GO" id="GO:0051539">
    <property type="term" value="F:4 iron, 4 sulfur cluster binding"/>
    <property type="evidence" value="ECO:0007669"/>
    <property type="project" value="UniProtKB-UniRule"/>
</dbReference>
<dbReference type="Proteomes" id="UP000029431">
    <property type="component" value="Chromosome"/>
</dbReference>
<keyword evidence="15" id="KW-1185">Reference proteome</keyword>
<evidence type="ECO:0000256" key="5">
    <source>
        <dbReference type="ARBA" id="ARBA00022485"/>
    </source>
</evidence>
<dbReference type="Gene3D" id="3.30.70.260">
    <property type="match status" value="1"/>
</dbReference>
<evidence type="ECO:0000256" key="9">
    <source>
        <dbReference type="ARBA" id="ARBA00023239"/>
    </source>
</evidence>
<evidence type="ECO:0000313" key="15">
    <source>
        <dbReference type="Proteomes" id="UP000029431"/>
    </source>
</evidence>
<keyword evidence="6 11" id="KW-0479">Metal-binding</keyword>
<dbReference type="InterPro" id="IPR051318">
    <property type="entry name" value="Fe-S_L-Ser"/>
</dbReference>
<keyword evidence="9 11" id="KW-0456">Lyase</keyword>
<dbReference type="SUPFAM" id="SSF143548">
    <property type="entry name" value="Serine metabolism enzymes domain"/>
    <property type="match status" value="1"/>
</dbReference>
<dbReference type="eggNOG" id="COG1760">
    <property type="taxonomic scope" value="Bacteria"/>
</dbReference>
<dbReference type="EMBL" id="CP003355">
    <property type="protein sequence ID" value="AHD05784.1"/>
    <property type="molecule type" value="Genomic_DNA"/>
</dbReference>
<organism evidence="14 15">
    <name type="scientific">Paenibacillus larvae subsp. larvae DSM 25430</name>
    <dbReference type="NCBI Taxonomy" id="697284"/>
    <lineage>
        <taxon>Bacteria</taxon>
        <taxon>Bacillati</taxon>
        <taxon>Bacillota</taxon>
        <taxon>Bacilli</taxon>
        <taxon>Bacillales</taxon>
        <taxon>Paenibacillaceae</taxon>
        <taxon>Paenibacillus</taxon>
    </lineage>
</organism>
<accession>V9W7A1</accession>
<dbReference type="Gene3D" id="3.30.1330.90">
    <property type="entry name" value="D-3-phosphoglycerate dehydrogenase, domain 3"/>
    <property type="match status" value="1"/>
</dbReference>
<name>V9W7A1_9BACL</name>
<dbReference type="FunFam" id="3.30.1330.90:FF:000004">
    <property type="entry name" value="L-serine dehydratase, iron-sulfur-dependent subunit beta"/>
    <property type="match status" value="1"/>
</dbReference>
<comment type="similarity">
    <text evidence="3 11 12">Belongs to the iron-sulfur dependent L-serine dehydratase family.</text>
</comment>
<dbReference type="PATRIC" id="fig|697284.3.peg.1915"/>
<dbReference type="PIRSF" id="PIRSF036692">
    <property type="entry name" value="SDH_B"/>
    <property type="match status" value="1"/>
</dbReference>
<dbReference type="NCBIfam" id="TIGR00719">
    <property type="entry name" value="sda_beta"/>
    <property type="match status" value="1"/>
</dbReference>
<keyword evidence="5 11" id="KW-0004">4Fe-4S</keyword>
<keyword evidence="7 11" id="KW-0408">Iron</keyword>
<dbReference type="GO" id="GO:0006094">
    <property type="term" value="P:gluconeogenesis"/>
    <property type="evidence" value="ECO:0007669"/>
    <property type="project" value="UniProtKB-UniRule"/>
</dbReference>
<evidence type="ECO:0000256" key="4">
    <source>
        <dbReference type="ARBA" id="ARBA00022432"/>
    </source>
</evidence>
<evidence type="ECO:0000256" key="1">
    <source>
        <dbReference type="ARBA" id="ARBA00001966"/>
    </source>
</evidence>
<comment type="catalytic activity">
    <reaction evidence="10 11 12">
        <text>L-serine = pyruvate + NH4(+)</text>
        <dbReference type="Rhea" id="RHEA:19169"/>
        <dbReference type="ChEBI" id="CHEBI:15361"/>
        <dbReference type="ChEBI" id="CHEBI:28938"/>
        <dbReference type="ChEBI" id="CHEBI:33384"/>
        <dbReference type="EC" id="4.3.1.17"/>
    </reaction>
</comment>
<evidence type="ECO:0000313" key="14">
    <source>
        <dbReference type="EMBL" id="AHD05784.1"/>
    </source>
</evidence>
<dbReference type="KEGG" id="plv:ERIC2_c19910"/>
<dbReference type="GO" id="GO:0046872">
    <property type="term" value="F:metal ion binding"/>
    <property type="evidence" value="ECO:0007669"/>
    <property type="project" value="UniProtKB-UniRule"/>
</dbReference>
<dbReference type="FunFam" id="3.30.70.260:FF:000008">
    <property type="entry name" value="D-3-phosphoglycerate dehydrogenase, chloroplastic"/>
    <property type="match status" value="1"/>
</dbReference>
<dbReference type="SUPFAM" id="SSF55021">
    <property type="entry name" value="ACT-like"/>
    <property type="match status" value="1"/>
</dbReference>
<evidence type="ECO:0000256" key="7">
    <source>
        <dbReference type="ARBA" id="ARBA00023004"/>
    </source>
</evidence>
<protein>
    <recommendedName>
        <fullName evidence="11">L-serine deaminase</fullName>
    </recommendedName>
</protein>
<gene>
    <name evidence="14" type="primary">sdaAB1</name>
    <name evidence="14" type="ORF">ERIC2_c19910</name>
</gene>
<evidence type="ECO:0000256" key="3">
    <source>
        <dbReference type="ARBA" id="ARBA00008636"/>
    </source>
</evidence>
<sequence>MLGFLRNGIFKVAQKRITEDNKKEANKWNNIMADVPSLKRCIRMKNKSVFDIIGPVMVGPSSSHTAGAASIGKVARTLFGKEPSRIKVSLYGSFAKTYKGHATDVAIIGGILDFDTYDERLPKSMDIARERGIDVKFVEEEAIPNHPNTARIELTDAKDRLELVGISIGGGKIEIIELNGFELKLSGEHPAILVVHNDRYGAIASVTNVLTKHYINIGHMEVSRKEKGKNALMIIEMDQNLDDYIIEEISKLPNILQVTKIVE</sequence>
<keyword evidence="4 11" id="KW-0312">Gluconeogenesis</keyword>
<dbReference type="PANTHER" id="PTHR30182">
    <property type="entry name" value="L-SERINE DEHYDRATASE"/>
    <property type="match status" value="1"/>
</dbReference>
<dbReference type="Pfam" id="PF03315">
    <property type="entry name" value="SDH_beta"/>
    <property type="match status" value="1"/>
</dbReference>
<feature type="domain" description="ACT" evidence="13">
    <location>
        <begin position="191"/>
        <end position="263"/>
    </location>
</feature>
<dbReference type="UniPathway" id="UPA00138"/>
<comment type="cofactor">
    <cofactor evidence="1 12">
        <name>[4Fe-4S] cluster</name>
        <dbReference type="ChEBI" id="CHEBI:49883"/>
    </cofactor>
</comment>
<evidence type="ECO:0000256" key="2">
    <source>
        <dbReference type="ARBA" id="ARBA00004742"/>
    </source>
</evidence>
<dbReference type="InterPro" id="IPR005131">
    <property type="entry name" value="Ser_deHydtase_bsu"/>
</dbReference>
<dbReference type="PANTHER" id="PTHR30182:SF12">
    <property type="entry name" value="L-SERINE DEHYDRATASE, BETA CHAIN-RELATED"/>
    <property type="match status" value="1"/>
</dbReference>
<dbReference type="PROSITE" id="PS51671">
    <property type="entry name" value="ACT"/>
    <property type="match status" value="1"/>
</dbReference>
<dbReference type="AlphaFoldDB" id="V9W7A1"/>
<proteinExistence type="inferred from homology"/>
<evidence type="ECO:0000256" key="12">
    <source>
        <dbReference type="RuleBase" id="RU366059"/>
    </source>
</evidence>
<dbReference type="CDD" id="cd04903">
    <property type="entry name" value="ACT_LSD"/>
    <property type="match status" value="1"/>
</dbReference>
<comment type="pathway">
    <text evidence="2 11">Carbohydrate biosynthesis; gluconeogenesis.</text>
</comment>
<evidence type="ECO:0000259" key="13">
    <source>
        <dbReference type="PROSITE" id="PS51671"/>
    </source>
</evidence>
<evidence type="ECO:0000256" key="6">
    <source>
        <dbReference type="ARBA" id="ARBA00022723"/>
    </source>
</evidence>
<dbReference type="InterPro" id="IPR045865">
    <property type="entry name" value="ACT-like_dom_sf"/>
</dbReference>
<dbReference type="HOGENOM" id="CLU_086592_0_0_9"/>
<dbReference type="InterPro" id="IPR002912">
    <property type="entry name" value="ACT_dom"/>
</dbReference>
<evidence type="ECO:0000256" key="8">
    <source>
        <dbReference type="ARBA" id="ARBA00023014"/>
    </source>
</evidence>
<dbReference type="Pfam" id="PF01842">
    <property type="entry name" value="ACT"/>
    <property type="match status" value="1"/>
</dbReference>
<evidence type="ECO:0000256" key="10">
    <source>
        <dbReference type="ARBA" id="ARBA00049406"/>
    </source>
</evidence>
<dbReference type="GO" id="GO:0003941">
    <property type="term" value="F:L-serine ammonia-lyase activity"/>
    <property type="evidence" value="ECO:0007669"/>
    <property type="project" value="UniProtKB-UniRule"/>
</dbReference>
<reference evidence="14 15" key="1">
    <citation type="journal article" date="2014" name="PLoS ONE">
        <title>How to Kill the Honey Bee Larva: Genomic Potential and Virulence Mechanisms of Paenibacillus larvae.</title>
        <authorList>
            <person name="Djukic M."/>
            <person name="Brzuszkiewicz E."/>
            <person name="Funfhaus A."/>
            <person name="Voss J."/>
            <person name="Gollnow K."/>
            <person name="Poppinga L."/>
            <person name="Liesegang H."/>
            <person name="Garcia-Gonzalez E."/>
            <person name="Genersch E."/>
            <person name="Daniel R."/>
        </authorList>
    </citation>
    <scope>NUCLEOTIDE SEQUENCE [LARGE SCALE GENOMIC DNA]</scope>
    <source>
        <strain evidence="14 15">DSM 25430</strain>
    </source>
</reference>